<name>A0A6G1H994_9PEZI</name>
<organism evidence="2 3">
    <name type="scientific">Aulographum hederae CBS 113979</name>
    <dbReference type="NCBI Taxonomy" id="1176131"/>
    <lineage>
        <taxon>Eukaryota</taxon>
        <taxon>Fungi</taxon>
        <taxon>Dikarya</taxon>
        <taxon>Ascomycota</taxon>
        <taxon>Pezizomycotina</taxon>
        <taxon>Dothideomycetes</taxon>
        <taxon>Pleosporomycetidae</taxon>
        <taxon>Aulographales</taxon>
        <taxon>Aulographaceae</taxon>
    </lineage>
</organism>
<feature type="compositionally biased region" description="Low complexity" evidence="1">
    <location>
        <begin position="37"/>
        <end position="55"/>
    </location>
</feature>
<sequence>MSCDALPTPPPRLQMRLRLRNMRLTASNSYGGPPQGYPQQPYGQQPMQYQQGPPQQVIVREKKDRGCLGSW</sequence>
<evidence type="ECO:0000313" key="2">
    <source>
        <dbReference type="EMBL" id="KAF1989637.1"/>
    </source>
</evidence>
<evidence type="ECO:0000256" key="1">
    <source>
        <dbReference type="SAM" id="MobiDB-lite"/>
    </source>
</evidence>
<accession>A0A6G1H994</accession>
<feature type="region of interest" description="Disordered" evidence="1">
    <location>
        <begin position="24"/>
        <end position="55"/>
    </location>
</feature>
<dbReference type="AlphaFoldDB" id="A0A6G1H994"/>
<dbReference type="EMBL" id="ML977144">
    <property type="protein sequence ID" value="KAF1989637.1"/>
    <property type="molecule type" value="Genomic_DNA"/>
</dbReference>
<protein>
    <submittedName>
        <fullName evidence="2">Uncharacterized protein</fullName>
    </submittedName>
</protein>
<keyword evidence="3" id="KW-1185">Reference proteome</keyword>
<evidence type="ECO:0000313" key="3">
    <source>
        <dbReference type="Proteomes" id="UP000800041"/>
    </source>
</evidence>
<gene>
    <name evidence="2" type="ORF">K402DRAFT_390596</name>
</gene>
<reference evidence="2" key="1">
    <citation type="journal article" date="2020" name="Stud. Mycol.">
        <title>101 Dothideomycetes genomes: a test case for predicting lifestyles and emergence of pathogens.</title>
        <authorList>
            <person name="Haridas S."/>
            <person name="Albert R."/>
            <person name="Binder M."/>
            <person name="Bloem J."/>
            <person name="Labutti K."/>
            <person name="Salamov A."/>
            <person name="Andreopoulos B."/>
            <person name="Baker S."/>
            <person name="Barry K."/>
            <person name="Bills G."/>
            <person name="Bluhm B."/>
            <person name="Cannon C."/>
            <person name="Castanera R."/>
            <person name="Culley D."/>
            <person name="Daum C."/>
            <person name="Ezra D."/>
            <person name="Gonzalez J."/>
            <person name="Henrissat B."/>
            <person name="Kuo A."/>
            <person name="Liang C."/>
            <person name="Lipzen A."/>
            <person name="Lutzoni F."/>
            <person name="Magnuson J."/>
            <person name="Mondo S."/>
            <person name="Nolan M."/>
            <person name="Ohm R."/>
            <person name="Pangilinan J."/>
            <person name="Park H.-J."/>
            <person name="Ramirez L."/>
            <person name="Alfaro M."/>
            <person name="Sun H."/>
            <person name="Tritt A."/>
            <person name="Yoshinaga Y."/>
            <person name="Zwiers L.-H."/>
            <person name="Turgeon B."/>
            <person name="Goodwin S."/>
            <person name="Spatafora J."/>
            <person name="Crous P."/>
            <person name="Grigoriev I."/>
        </authorList>
    </citation>
    <scope>NUCLEOTIDE SEQUENCE</scope>
    <source>
        <strain evidence="2">CBS 113979</strain>
    </source>
</reference>
<proteinExistence type="predicted"/>
<dbReference type="Proteomes" id="UP000800041">
    <property type="component" value="Unassembled WGS sequence"/>
</dbReference>